<dbReference type="GO" id="GO:0004527">
    <property type="term" value="F:exonuclease activity"/>
    <property type="evidence" value="ECO:0007669"/>
    <property type="project" value="UniProtKB-KW"/>
</dbReference>
<dbReference type="EMBL" id="SMMG02000009">
    <property type="protein sequence ID" value="KAA3462998.1"/>
    <property type="molecule type" value="Genomic_DNA"/>
</dbReference>
<keyword evidence="2" id="KW-1185">Reference proteome</keyword>
<dbReference type="InterPro" id="IPR036691">
    <property type="entry name" value="Endo/exonu/phosph_ase_sf"/>
</dbReference>
<name>A0A5B6V1H3_9ROSI</name>
<comment type="caution">
    <text evidence="1">The sequence shown here is derived from an EMBL/GenBank/DDBJ whole genome shotgun (WGS) entry which is preliminary data.</text>
</comment>
<dbReference type="Proteomes" id="UP000325315">
    <property type="component" value="Unassembled WGS sequence"/>
</dbReference>
<gene>
    <name evidence="1" type="ORF">EPI10_029428</name>
</gene>
<dbReference type="AlphaFoldDB" id="A0A5B6V1H3"/>
<dbReference type="SUPFAM" id="SSF56219">
    <property type="entry name" value="DNase I-like"/>
    <property type="match status" value="1"/>
</dbReference>
<protein>
    <submittedName>
        <fullName evidence="1">Endonuclease/exonuclease/phosphatase</fullName>
    </submittedName>
</protein>
<reference evidence="2" key="1">
    <citation type="journal article" date="2019" name="Plant Biotechnol. J.">
        <title>Genome sequencing of the Australian wild diploid species Gossypium australe highlights disease resistance and delayed gland morphogenesis.</title>
        <authorList>
            <person name="Cai Y."/>
            <person name="Cai X."/>
            <person name="Wang Q."/>
            <person name="Wang P."/>
            <person name="Zhang Y."/>
            <person name="Cai C."/>
            <person name="Xu Y."/>
            <person name="Wang K."/>
            <person name="Zhou Z."/>
            <person name="Wang C."/>
            <person name="Geng S."/>
            <person name="Li B."/>
            <person name="Dong Q."/>
            <person name="Hou Y."/>
            <person name="Wang H."/>
            <person name="Ai P."/>
            <person name="Liu Z."/>
            <person name="Yi F."/>
            <person name="Sun M."/>
            <person name="An G."/>
            <person name="Cheng J."/>
            <person name="Zhang Y."/>
            <person name="Shi Q."/>
            <person name="Xie Y."/>
            <person name="Shi X."/>
            <person name="Chang Y."/>
            <person name="Huang F."/>
            <person name="Chen Y."/>
            <person name="Hong S."/>
            <person name="Mi L."/>
            <person name="Sun Q."/>
            <person name="Zhang L."/>
            <person name="Zhou B."/>
            <person name="Peng R."/>
            <person name="Zhang X."/>
            <person name="Liu F."/>
        </authorList>
    </citation>
    <scope>NUCLEOTIDE SEQUENCE [LARGE SCALE GENOMIC DNA]</scope>
    <source>
        <strain evidence="2">cv. PA1801</strain>
    </source>
</reference>
<keyword evidence="1" id="KW-0269">Exonuclease</keyword>
<organism evidence="1 2">
    <name type="scientific">Gossypium australe</name>
    <dbReference type="NCBI Taxonomy" id="47621"/>
    <lineage>
        <taxon>Eukaryota</taxon>
        <taxon>Viridiplantae</taxon>
        <taxon>Streptophyta</taxon>
        <taxon>Embryophyta</taxon>
        <taxon>Tracheophyta</taxon>
        <taxon>Spermatophyta</taxon>
        <taxon>Magnoliopsida</taxon>
        <taxon>eudicotyledons</taxon>
        <taxon>Gunneridae</taxon>
        <taxon>Pentapetalae</taxon>
        <taxon>rosids</taxon>
        <taxon>malvids</taxon>
        <taxon>Malvales</taxon>
        <taxon>Malvaceae</taxon>
        <taxon>Malvoideae</taxon>
        <taxon>Gossypium</taxon>
    </lineage>
</organism>
<keyword evidence="1" id="KW-0255">Endonuclease</keyword>
<evidence type="ECO:0000313" key="2">
    <source>
        <dbReference type="Proteomes" id="UP000325315"/>
    </source>
</evidence>
<sequence length="136" mass="16235">MKEYLRDLDPETVVLMETLISDIKVNKVIKRICLPYSHQVEVVRISGGIWILWKDNIRLEVMVNYRQFIHMKIKFDDAMDWVLFTGVYRSFCRTLRKELWYGLSCIAKNMQLPWLVSRICQVCELKDLGFKGPRFT</sequence>
<keyword evidence="1" id="KW-0540">Nuclease</keyword>
<proteinExistence type="predicted"/>
<dbReference type="OrthoDB" id="1000931at2759"/>
<dbReference type="PANTHER" id="PTHR35218">
    <property type="entry name" value="RNASE H DOMAIN-CONTAINING PROTEIN"/>
    <property type="match status" value="1"/>
</dbReference>
<evidence type="ECO:0000313" key="1">
    <source>
        <dbReference type="EMBL" id="KAA3462998.1"/>
    </source>
</evidence>
<dbReference type="PANTHER" id="PTHR35218:SF9">
    <property type="entry name" value="ENDONUCLEASE_EXONUCLEASE_PHOSPHATASE DOMAIN-CONTAINING PROTEIN"/>
    <property type="match status" value="1"/>
</dbReference>
<keyword evidence="1" id="KW-0378">Hydrolase</keyword>
<accession>A0A5B6V1H3</accession>
<dbReference type="GO" id="GO:0004519">
    <property type="term" value="F:endonuclease activity"/>
    <property type="evidence" value="ECO:0007669"/>
    <property type="project" value="UniProtKB-KW"/>
</dbReference>